<dbReference type="InterPro" id="IPR029058">
    <property type="entry name" value="AB_hydrolase_fold"/>
</dbReference>
<name>A0AA36Y4T3_9FIRM</name>
<evidence type="ECO:0000313" key="2">
    <source>
        <dbReference type="Proteomes" id="UP000018466"/>
    </source>
</evidence>
<dbReference type="SUPFAM" id="SSF53474">
    <property type="entry name" value="alpha/beta-Hydrolases"/>
    <property type="match status" value="1"/>
</dbReference>
<protein>
    <submittedName>
        <fullName evidence="1">Uncharacterized protein</fullName>
    </submittedName>
</protein>
<dbReference type="Proteomes" id="UP000018466">
    <property type="component" value="Unassembled WGS sequence"/>
</dbReference>
<dbReference type="AlphaFoldDB" id="A0AA36Y4T3"/>
<proteinExistence type="predicted"/>
<gene>
    <name evidence="1" type="ORF">HMPREF9623_01394</name>
</gene>
<dbReference type="GeneID" id="86941899"/>
<evidence type="ECO:0000313" key="1">
    <source>
        <dbReference type="EMBL" id="EHO16695.1"/>
    </source>
</evidence>
<sequence>MPEKLLSEEERLNRAELQVHTCDLVLYMPLEKLNIEKREFANKPISIQEIVDDIDEGLARDSNFLSEAEKHEFATLKACISEEKGYPELGKIKVSNISCYMNKKMLRAQGLSDREITHMTSTDYQLNAVFQYEGSEAQGFKQGYRIGFRGTTARDWHDHANNYALWTGRCEHGDRTFEAVSSMTVPTMQYLELLHDAPGVDPRFQREFRNDRVEVLGQSRGGLMAEMAVCIYPEWIPLAYVIDAPQTSPEFVEEVVYQDGMAAFQSYRDKIVLIRGSNDPVSALGYNPRYGYIAGECVVRQCADYNMLEALLDPFHDHYPDAFLVEGPDGKMRVAPIAAEPDGPVHVLVRKISERIMLELSQEERELVIQALMLLAQEFMGGGKRGADDVKTAAENAKIIEEGMTLFFRIAEEVIQEEGLFDGCKEELERDLDSLRSRLQKENPMFAECLDYAVRRAFQASQTRLLLSLAEADKEAGWDNAMRELSAFFALKRSILGSGMLLSASVFDYFVLEKHSLKELLEIKLGQYKKLAENFRKRLRMNRFGAIVTNGIEDGLQRDLDELNANLAGALTTAYTLHGLQSKYFKKKKDGKDAKSAETMPDGIGLRDALEIWSLAVLRKGAKGKPGETKKLDELQSFCRKNAAACGQMAGLTCGMLAEDLKVLKAHPVLQALKEQNEVGAHDIEGKIAAAEESNARLGEVFGNLADSMELKLPPLGSPMPRRLSLEAFPAMPRDPLAVRSGRLSIDLEKSNEVIGLLDSYIDRAEQREAALRELWAKLRGIRFGFGVCSNLEDMMAVTDKRREQFAKHRDHIAEFRQHCADWDSAASAAMQAEILKRKRL</sequence>
<organism evidence="1 2">
    <name type="scientific">Stomatobaculum longum</name>
    <dbReference type="NCBI Taxonomy" id="796942"/>
    <lineage>
        <taxon>Bacteria</taxon>
        <taxon>Bacillati</taxon>
        <taxon>Bacillota</taxon>
        <taxon>Clostridia</taxon>
        <taxon>Lachnospirales</taxon>
        <taxon>Lachnospiraceae</taxon>
        <taxon>Stomatobaculum</taxon>
    </lineage>
</organism>
<comment type="caution">
    <text evidence="1">The sequence shown here is derived from an EMBL/GenBank/DDBJ whole genome shotgun (WGS) entry which is preliminary data.</text>
</comment>
<dbReference type="EMBL" id="AGEL01000007">
    <property type="protein sequence ID" value="EHO16695.1"/>
    <property type="molecule type" value="Genomic_DNA"/>
</dbReference>
<accession>A0AA36Y4T3</accession>
<reference evidence="1 2" key="1">
    <citation type="submission" date="2011-10" db="EMBL/GenBank/DDBJ databases">
        <title>The Genome Sequence of Lachnospiraceae bacterium ACC2.</title>
        <authorList>
            <consortium name="The Broad Institute Genome Sequencing Platform"/>
            <person name="Earl A."/>
            <person name="Ward D."/>
            <person name="Feldgarden M."/>
            <person name="Gevers D."/>
            <person name="Sizova M."/>
            <person name="Hazen A."/>
            <person name="Epstein S."/>
            <person name="Young S.K."/>
            <person name="Zeng Q."/>
            <person name="Gargeya S."/>
            <person name="Fitzgerald M."/>
            <person name="Haas B."/>
            <person name="Abouelleil A."/>
            <person name="Alvarado L."/>
            <person name="Arachchi H.M."/>
            <person name="Berlin A."/>
            <person name="Brown A."/>
            <person name="Chapman S.B."/>
            <person name="Chen Z."/>
            <person name="Dunbar C."/>
            <person name="Freedman E."/>
            <person name="Gearin G."/>
            <person name="Goldberg J."/>
            <person name="Griggs A."/>
            <person name="Gujja S."/>
            <person name="Heiman D."/>
            <person name="Howarth C."/>
            <person name="Larson L."/>
            <person name="Lui A."/>
            <person name="MacDonald P.J.P."/>
            <person name="Montmayeur A."/>
            <person name="Murphy C."/>
            <person name="Neiman D."/>
            <person name="Pearson M."/>
            <person name="Priest M."/>
            <person name="Roberts A."/>
            <person name="Saif S."/>
            <person name="Shea T."/>
            <person name="Shenoy N."/>
            <person name="Sisk P."/>
            <person name="Stolte C."/>
            <person name="Sykes S."/>
            <person name="Wortman J."/>
            <person name="Nusbaum C."/>
            <person name="Birren B."/>
        </authorList>
    </citation>
    <scope>NUCLEOTIDE SEQUENCE [LARGE SCALE GENOMIC DNA]</scope>
    <source>
        <strain evidence="1 2">ACC2</strain>
    </source>
</reference>
<dbReference type="RefSeq" id="WP_009533226.1">
    <property type="nucleotide sequence ID" value="NZ_JH590863.1"/>
</dbReference>
<keyword evidence="2" id="KW-1185">Reference proteome</keyword>